<proteinExistence type="predicted"/>
<dbReference type="PANTHER" id="PTHR48478">
    <property type="entry name" value="LECTIN-LIKE"/>
    <property type="match status" value="1"/>
</dbReference>
<dbReference type="AlphaFoldDB" id="A0A4S4CWV5"/>
<dbReference type="InterPro" id="IPR000263">
    <property type="entry name" value="GV_A/BR1_coat"/>
</dbReference>
<comment type="caution">
    <text evidence="2">The sequence shown here is derived from an EMBL/GenBank/DDBJ whole genome shotgun (WGS) entry which is preliminary data.</text>
</comment>
<evidence type="ECO:0000313" key="3">
    <source>
        <dbReference type="Proteomes" id="UP000306102"/>
    </source>
</evidence>
<dbReference type="GO" id="GO:0030246">
    <property type="term" value="F:carbohydrate binding"/>
    <property type="evidence" value="ECO:0007669"/>
    <property type="project" value="InterPro"/>
</dbReference>
<protein>
    <submittedName>
        <fullName evidence="2">Uncharacterized protein</fullName>
    </submittedName>
</protein>
<dbReference type="GO" id="GO:0005198">
    <property type="term" value="F:structural molecule activity"/>
    <property type="evidence" value="ECO:0007669"/>
    <property type="project" value="InterPro"/>
</dbReference>
<sequence>MAANGTAEIQQVGKPSRTYSMKGKDIASRKGKTRPPLNFLSILHNAKKTIDTSCPDKLCKQLYTGKYFVDENTNKNCFMLFARKLDICWIDNPKYWKWIEEETSGEEIEVAELIEVCWFDIRGKFDRTIDLSPGAMYEIVFVVRMIDDDVYQTHISNCTVTLVMILPRSRTQRNESLEGKPVEEWFEILVGEFIMSPENVGSVEFSMEDHGPDWKGGLIVKVVSFDTLMAYEVFEGVDGLGFEWKVEDEVGGEEKEESRWSTPAKFVRGYDSVPTPDKIFIGVGEGHPETWVVDLDQSDRFRMLKKMRFKLVGGKDKEYVCHGIEVVDRFFPVDVWMNYKDTLLGNVGSIQKGVIYLVATTVSGKECKITLRSQMYFKTV</sequence>
<reference evidence="2 3" key="1">
    <citation type="journal article" date="2018" name="Proc. Natl. Acad. Sci. U.S.A.">
        <title>Draft genome sequence of Camellia sinensis var. sinensis provides insights into the evolution of the tea genome and tea quality.</title>
        <authorList>
            <person name="Wei C."/>
            <person name="Yang H."/>
            <person name="Wang S."/>
            <person name="Zhao J."/>
            <person name="Liu C."/>
            <person name="Gao L."/>
            <person name="Xia E."/>
            <person name="Lu Y."/>
            <person name="Tai Y."/>
            <person name="She G."/>
            <person name="Sun J."/>
            <person name="Cao H."/>
            <person name="Tong W."/>
            <person name="Gao Q."/>
            <person name="Li Y."/>
            <person name="Deng W."/>
            <person name="Jiang X."/>
            <person name="Wang W."/>
            <person name="Chen Q."/>
            <person name="Zhang S."/>
            <person name="Li H."/>
            <person name="Wu J."/>
            <person name="Wang P."/>
            <person name="Li P."/>
            <person name="Shi C."/>
            <person name="Zheng F."/>
            <person name="Jian J."/>
            <person name="Huang B."/>
            <person name="Shan D."/>
            <person name="Shi M."/>
            <person name="Fang C."/>
            <person name="Yue Y."/>
            <person name="Li F."/>
            <person name="Li D."/>
            <person name="Wei S."/>
            <person name="Han B."/>
            <person name="Jiang C."/>
            <person name="Yin Y."/>
            <person name="Xia T."/>
            <person name="Zhang Z."/>
            <person name="Bennetzen J.L."/>
            <person name="Zhao S."/>
            <person name="Wan X."/>
        </authorList>
    </citation>
    <scope>NUCLEOTIDE SEQUENCE [LARGE SCALE GENOMIC DNA]</scope>
    <source>
        <strain evidence="3">cv. Shuchazao</strain>
        <tissue evidence="2">Leaf</tissue>
    </source>
</reference>
<dbReference type="PANTHER" id="PTHR48478:SF1">
    <property type="entry name" value="LECTIN-LIKE"/>
    <property type="match status" value="1"/>
</dbReference>
<dbReference type="Pfam" id="PF00844">
    <property type="entry name" value="Gemini_coat"/>
    <property type="match status" value="1"/>
</dbReference>
<organism evidence="2 3">
    <name type="scientific">Camellia sinensis var. sinensis</name>
    <name type="common">China tea</name>
    <dbReference type="NCBI Taxonomy" id="542762"/>
    <lineage>
        <taxon>Eukaryota</taxon>
        <taxon>Viridiplantae</taxon>
        <taxon>Streptophyta</taxon>
        <taxon>Embryophyta</taxon>
        <taxon>Tracheophyta</taxon>
        <taxon>Spermatophyta</taxon>
        <taxon>Magnoliopsida</taxon>
        <taxon>eudicotyledons</taxon>
        <taxon>Gunneridae</taxon>
        <taxon>Pentapetalae</taxon>
        <taxon>asterids</taxon>
        <taxon>Ericales</taxon>
        <taxon>Theaceae</taxon>
        <taxon>Camellia</taxon>
    </lineage>
</organism>
<feature type="region of interest" description="Disordered" evidence="1">
    <location>
        <begin position="1"/>
        <end position="31"/>
    </location>
</feature>
<dbReference type="Pfam" id="PF14299">
    <property type="entry name" value="PP2"/>
    <property type="match status" value="1"/>
</dbReference>
<dbReference type="Proteomes" id="UP000306102">
    <property type="component" value="Unassembled WGS sequence"/>
</dbReference>
<accession>A0A4S4CWV5</accession>
<evidence type="ECO:0000256" key="1">
    <source>
        <dbReference type="SAM" id="MobiDB-lite"/>
    </source>
</evidence>
<dbReference type="EMBL" id="SDRB02013779">
    <property type="protein sequence ID" value="THF94138.1"/>
    <property type="molecule type" value="Genomic_DNA"/>
</dbReference>
<gene>
    <name evidence="2" type="ORF">TEA_011720</name>
</gene>
<dbReference type="InterPro" id="IPR052147">
    <property type="entry name" value="PP2-like/Lectin"/>
</dbReference>
<keyword evidence="3" id="KW-1185">Reference proteome</keyword>
<evidence type="ECO:0000313" key="2">
    <source>
        <dbReference type="EMBL" id="THF94138.1"/>
    </source>
</evidence>
<dbReference type="InterPro" id="IPR025886">
    <property type="entry name" value="PP2-like"/>
</dbReference>
<name>A0A4S4CWV5_CAMSN</name>